<comment type="caution">
    <text evidence="1">The sequence shown here is derived from an EMBL/GenBank/DDBJ whole genome shotgun (WGS) entry which is preliminary data.</text>
</comment>
<evidence type="ECO:0000313" key="1">
    <source>
        <dbReference type="EMBL" id="RJO71420.1"/>
    </source>
</evidence>
<dbReference type="EMBL" id="QZFU01000033">
    <property type="protein sequence ID" value="RJO71420.1"/>
    <property type="molecule type" value="Genomic_DNA"/>
</dbReference>
<dbReference type="RefSeq" id="WP_120043532.1">
    <property type="nucleotide sequence ID" value="NZ_QZFU01000033.1"/>
</dbReference>
<reference evidence="1 2" key="1">
    <citation type="submission" date="2018-09" db="EMBL/GenBank/DDBJ databases">
        <title>YIM PH21274 draft genome.</title>
        <authorList>
            <person name="Miao C."/>
        </authorList>
    </citation>
    <scope>NUCLEOTIDE SEQUENCE [LARGE SCALE GENOMIC DNA]</scope>
    <source>
        <strain evidence="1 2">YIM PH 21724</strain>
    </source>
</reference>
<gene>
    <name evidence="1" type="ORF">D5S18_24940</name>
</gene>
<evidence type="ECO:0000313" key="2">
    <source>
        <dbReference type="Proteomes" id="UP000266677"/>
    </source>
</evidence>
<dbReference type="Proteomes" id="UP000266677">
    <property type="component" value="Unassembled WGS sequence"/>
</dbReference>
<proteinExistence type="predicted"/>
<accession>A0A3A4KCB6</accession>
<organism evidence="1 2">
    <name type="scientific">Nocardia panacis</name>
    <dbReference type="NCBI Taxonomy" id="2340916"/>
    <lineage>
        <taxon>Bacteria</taxon>
        <taxon>Bacillati</taxon>
        <taxon>Actinomycetota</taxon>
        <taxon>Actinomycetes</taxon>
        <taxon>Mycobacteriales</taxon>
        <taxon>Nocardiaceae</taxon>
        <taxon>Nocardia</taxon>
    </lineage>
</organism>
<protein>
    <submittedName>
        <fullName evidence="1">Uncharacterized protein</fullName>
    </submittedName>
</protein>
<dbReference type="AlphaFoldDB" id="A0A3A4KCB6"/>
<keyword evidence="2" id="KW-1185">Reference proteome</keyword>
<name>A0A3A4KCB6_9NOCA</name>
<sequence length="67" mass="7153">MAVSDPLTAENDLIAQVANTGVPAVIVPSLEHFVDGRPPEALLRLADVLVMEPKTTFTRLEPEQAAS</sequence>